<name>A0ABX5WSG6_9GAMM</name>
<evidence type="ECO:0000256" key="1">
    <source>
        <dbReference type="SAM" id="SignalP"/>
    </source>
</evidence>
<proteinExistence type="predicted"/>
<evidence type="ECO:0000313" key="3">
    <source>
        <dbReference type="EMBL" id="QDO82032.1"/>
    </source>
</evidence>
<organism evidence="3 4">
    <name type="scientific">Shewanella psychropiezotolerans</name>
    <dbReference type="NCBI Taxonomy" id="2593655"/>
    <lineage>
        <taxon>Bacteria</taxon>
        <taxon>Pseudomonadati</taxon>
        <taxon>Pseudomonadota</taxon>
        <taxon>Gammaproteobacteria</taxon>
        <taxon>Alteromonadales</taxon>
        <taxon>Shewanellaceae</taxon>
        <taxon>Shewanella</taxon>
    </lineage>
</organism>
<dbReference type="PANTHER" id="PTHR37946:SF1">
    <property type="entry name" value="SLL1969 PROTEIN"/>
    <property type="match status" value="1"/>
</dbReference>
<dbReference type="Gene3D" id="3.40.50.1820">
    <property type="entry name" value="alpha/beta hydrolase"/>
    <property type="match status" value="1"/>
</dbReference>
<feature type="chain" id="PRO_5047466549" description="DUF676 domain-containing protein" evidence="1">
    <location>
        <begin position="22"/>
        <end position="132"/>
    </location>
</feature>
<dbReference type="EMBL" id="CP041614">
    <property type="protein sequence ID" value="QDO82032.1"/>
    <property type="molecule type" value="Genomic_DNA"/>
</dbReference>
<dbReference type="PANTHER" id="PTHR37946">
    <property type="entry name" value="SLL1969 PROTEIN"/>
    <property type="match status" value="1"/>
</dbReference>
<evidence type="ECO:0000259" key="2">
    <source>
        <dbReference type="Pfam" id="PF05057"/>
    </source>
</evidence>
<dbReference type="RefSeq" id="WP_144044425.1">
    <property type="nucleotide sequence ID" value="NZ_CP041614.1"/>
</dbReference>
<dbReference type="Proteomes" id="UP000315947">
    <property type="component" value="Chromosome"/>
</dbReference>
<accession>A0ABX5WSG6</accession>
<gene>
    <name evidence="3" type="ORF">FM037_00825</name>
</gene>
<dbReference type="InterPro" id="IPR007751">
    <property type="entry name" value="DUF676_lipase-like"/>
</dbReference>
<feature type="domain" description="DUF676" evidence="2">
    <location>
        <begin position="22"/>
        <end position="107"/>
    </location>
</feature>
<reference evidence="3 4" key="1">
    <citation type="submission" date="2019-07" db="EMBL/GenBank/DDBJ databases">
        <title>Shewanella sp. YLB-06 whole genomic sequence.</title>
        <authorList>
            <person name="Yu L."/>
        </authorList>
    </citation>
    <scope>NUCLEOTIDE SEQUENCE [LARGE SCALE GENOMIC DNA]</scope>
    <source>
        <strain evidence="3 4">YLB-06</strain>
    </source>
</reference>
<keyword evidence="1" id="KW-0732">Signal</keyword>
<feature type="signal peptide" evidence="1">
    <location>
        <begin position="1"/>
        <end position="21"/>
    </location>
</feature>
<keyword evidence="4" id="KW-1185">Reference proteome</keyword>
<dbReference type="Pfam" id="PF05057">
    <property type="entry name" value="DUF676"/>
    <property type="match status" value="1"/>
</dbReference>
<sequence length="132" mass="14689">MKLALLLSIFLLSAASTHSFADECVVLLHGLGRSAASMEKLEDRLKDHGYVVANIDYPSRKMSIESLAKIAVVEGLETCTKATASQINFVTHSLGGILVRQYYTIPYKYQVSSETLSFFNSRHIDEEMVIPF</sequence>
<evidence type="ECO:0000313" key="4">
    <source>
        <dbReference type="Proteomes" id="UP000315947"/>
    </source>
</evidence>
<dbReference type="InterPro" id="IPR029058">
    <property type="entry name" value="AB_hydrolase_fold"/>
</dbReference>
<protein>
    <recommendedName>
        <fullName evidence="2">DUF676 domain-containing protein</fullName>
    </recommendedName>
</protein>
<dbReference type="SUPFAM" id="SSF53474">
    <property type="entry name" value="alpha/beta-Hydrolases"/>
    <property type="match status" value="1"/>
</dbReference>